<comment type="caution">
    <text evidence="1">The sequence shown here is derived from an EMBL/GenBank/DDBJ whole genome shotgun (WGS) entry which is preliminary data.</text>
</comment>
<keyword evidence="2" id="KW-1185">Reference proteome</keyword>
<organism evidence="1 2">
    <name type="scientific">Absidia repens</name>
    <dbReference type="NCBI Taxonomy" id="90262"/>
    <lineage>
        <taxon>Eukaryota</taxon>
        <taxon>Fungi</taxon>
        <taxon>Fungi incertae sedis</taxon>
        <taxon>Mucoromycota</taxon>
        <taxon>Mucoromycotina</taxon>
        <taxon>Mucoromycetes</taxon>
        <taxon>Mucorales</taxon>
        <taxon>Cunninghamellaceae</taxon>
        <taxon>Absidia</taxon>
    </lineage>
</organism>
<proteinExistence type="predicted"/>
<dbReference type="AlphaFoldDB" id="A0A1X2IJK7"/>
<dbReference type="EMBL" id="MCGE01000009">
    <property type="protein sequence ID" value="ORZ17709.1"/>
    <property type="molecule type" value="Genomic_DNA"/>
</dbReference>
<gene>
    <name evidence="1" type="ORF">BCR42DRAFT_412349</name>
</gene>
<evidence type="ECO:0000313" key="1">
    <source>
        <dbReference type="EMBL" id="ORZ17709.1"/>
    </source>
</evidence>
<sequence length="193" mass="21927">MNPTRPYSSPRNVMDAHSNIVHYCKNGQFSDAERTFQKMCEMIKLQPLSLSSTTTDGQQEDKGDNKWKRNYSHIQINNFQKSMATLVRYAPTIQDSLDYACFCLYEVPEPLRNESLEQIMTVNLIYLYKRQGGRDNMAKALELIKTGVALGYALPSETPSTFTNNSDAVFVDVSNSILRHFGLVLAQDKKSLL</sequence>
<evidence type="ECO:0000313" key="2">
    <source>
        <dbReference type="Proteomes" id="UP000193560"/>
    </source>
</evidence>
<accession>A0A1X2IJK7</accession>
<dbReference type="OrthoDB" id="2265579at2759"/>
<dbReference type="Proteomes" id="UP000193560">
    <property type="component" value="Unassembled WGS sequence"/>
</dbReference>
<protein>
    <submittedName>
        <fullName evidence="1">Uncharacterized protein</fullName>
    </submittedName>
</protein>
<name>A0A1X2IJK7_9FUNG</name>
<reference evidence="1 2" key="1">
    <citation type="submission" date="2016-07" db="EMBL/GenBank/DDBJ databases">
        <title>Pervasive Adenine N6-methylation of Active Genes in Fungi.</title>
        <authorList>
            <consortium name="DOE Joint Genome Institute"/>
            <person name="Mondo S.J."/>
            <person name="Dannebaum R.O."/>
            <person name="Kuo R.C."/>
            <person name="Labutti K."/>
            <person name="Haridas S."/>
            <person name="Kuo A."/>
            <person name="Salamov A."/>
            <person name="Ahrendt S.R."/>
            <person name="Lipzen A."/>
            <person name="Sullivan W."/>
            <person name="Andreopoulos W.B."/>
            <person name="Clum A."/>
            <person name="Lindquist E."/>
            <person name="Daum C."/>
            <person name="Ramamoorthy G.K."/>
            <person name="Gryganskyi A."/>
            <person name="Culley D."/>
            <person name="Magnuson J.K."/>
            <person name="James T.Y."/>
            <person name="O'Malley M.A."/>
            <person name="Stajich J.E."/>
            <person name="Spatafora J.W."/>
            <person name="Visel A."/>
            <person name="Grigoriev I.V."/>
        </authorList>
    </citation>
    <scope>NUCLEOTIDE SEQUENCE [LARGE SCALE GENOMIC DNA]</scope>
    <source>
        <strain evidence="1 2">NRRL 1336</strain>
    </source>
</reference>